<dbReference type="OrthoDB" id="7871100at2"/>
<gene>
    <name evidence="1" type="ordered locus">KVU_1670</name>
</gene>
<evidence type="ECO:0000313" key="2">
    <source>
        <dbReference type="Proteomes" id="UP000000692"/>
    </source>
</evidence>
<dbReference type="KEGG" id="kvl:KVU_1670"/>
<dbReference type="AlphaFoldDB" id="F9YAH8"/>
<dbReference type="Proteomes" id="UP000000692">
    <property type="component" value="Chromosome"/>
</dbReference>
<accession>F9YAH8</accession>
<name>F9YAH8_KETVW</name>
<protein>
    <submittedName>
        <fullName evidence="1">Uncharacterized protein</fullName>
    </submittedName>
</protein>
<keyword evidence="2" id="KW-1185">Reference proteome</keyword>
<dbReference type="EMBL" id="CP002018">
    <property type="protein sequence ID" value="AEM41509.1"/>
    <property type="molecule type" value="Genomic_DNA"/>
</dbReference>
<reference evidence="1 2" key="1">
    <citation type="journal article" date="2011" name="J. Bacteriol.">
        <title>Complete genome sequence of the industrial strain Ketogulonicigenium vulgare WSH-001.</title>
        <authorList>
            <person name="Liu L."/>
            <person name="Li Y."/>
            <person name="Zhang J."/>
            <person name="Zhou Z."/>
            <person name="Liu J."/>
            <person name="Li X."/>
            <person name="Zhou J."/>
            <person name="Du G."/>
            <person name="Wang L."/>
            <person name="Chen J."/>
        </authorList>
    </citation>
    <scope>NUCLEOTIDE SEQUENCE [LARGE SCALE GENOMIC DNA]</scope>
    <source>
        <strain evidence="1 2">WSH-001</strain>
    </source>
</reference>
<organism evidence="1 2">
    <name type="scientific">Ketogulonicigenium vulgare (strain WSH-001)</name>
    <dbReference type="NCBI Taxonomy" id="759362"/>
    <lineage>
        <taxon>Bacteria</taxon>
        <taxon>Pseudomonadati</taxon>
        <taxon>Pseudomonadota</taxon>
        <taxon>Alphaproteobacteria</taxon>
        <taxon>Rhodobacterales</taxon>
        <taxon>Roseobacteraceae</taxon>
        <taxon>Ketogulonicigenium</taxon>
    </lineage>
</organism>
<dbReference type="HOGENOM" id="CLU_1608653_0_0_5"/>
<dbReference type="RefSeq" id="WP_013384865.1">
    <property type="nucleotide sequence ID" value="NC_017384.1"/>
</dbReference>
<evidence type="ECO:0000313" key="1">
    <source>
        <dbReference type="EMBL" id="AEM41509.1"/>
    </source>
</evidence>
<sequence length="165" mass="17383">MTQDSQQFAPLGADRIADAAARVEAALSRIAGVLQASASGPLHAGHAADTSEQLAAAEGRFAVLEQQLAAQGSRLAEIDDELYRLRQSNAELRAVAEEMRGSLAANVADPRLINRAMEAEIAALQASRAADLAEVSAVIAGLRPLVANSARPSHQFRAADFEEQE</sequence>
<proteinExistence type="predicted"/>